<dbReference type="KEGG" id="saqi:AXG55_09900"/>
<dbReference type="RefSeq" id="WP_233231135.1">
    <property type="nucleotide sequence ID" value="NZ_CP017834.1"/>
</dbReference>
<dbReference type="GO" id="GO:0051715">
    <property type="term" value="P:cytolysis in another organism"/>
    <property type="evidence" value="ECO:0007669"/>
    <property type="project" value="InterPro"/>
</dbReference>
<evidence type="ECO:0000313" key="3">
    <source>
        <dbReference type="EMBL" id="APJ04201.1"/>
    </source>
</evidence>
<dbReference type="Pfam" id="PF07968">
    <property type="entry name" value="Leukocidin"/>
    <property type="match status" value="1"/>
</dbReference>
<dbReference type="InterPro" id="IPR035992">
    <property type="entry name" value="Ricin_B-like_lectins"/>
</dbReference>
<name>A0A1L4D1Y2_9BACT</name>
<dbReference type="GO" id="GO:0005576">
    <property type="term" value="C:extracellular region"/>
    <property type="evidence" value="ECO:0007669"/>
    <property type="project" value="InterPro"/>
</dbReference>
<evidence type="ECO:0000256" key="1">
    <source>
        <dbReference type="ARBA" id="ARBA00022729"/>
    </source>
</evidence>
<proteinExistence type="predicted"/>
<dbReference type="InterPro" id="IPR016183">
    <property type="entry name" value="Leukocidin/Hemolysin_toxin"/>
</dbReference>
<feature type="domain" description="Leukocidin/Hemolysin toxin" evidence="2">
    <location>
        <begin position="262"/>
        <end position="430"/>
    </location>
</feature>
<dbReference type="PROSITE" id="PS50231">
    <property type="entry name" value="RICIN_B_LECTIN"/>
    <property type="match status" value="1"/>
</dbReference>
<gene>
    <name evidence="3" type="ORF">AXG55_09900</name>
</gene>
<reference evidence="3 4" key="1">
    <citation type="submission" date="2016-10" db="EMBL/GenBank/DDBJ databases">
        <title>Silvanigrella aquatica sp. nov., isolated from a freshwater lake located in the Black Forest, Germany, description of Silvanigrellaceae fam. nov., Silvanigrellales ord. nov., reclassification of the order Bdellovibrionales in the class Oligoflexia, reclassification of the families Bacteriovoracaceae and Halobacteriovoraceae in the new order Bacteriovoracales ord. nov., and reclassification of the family Pseudobacteriovoracaceae in the order Oligoflexiales.</title>
        <authorList>
            <person name="Hahn M.W."/>
            <person name="Schmidt J."/>
            <person name="Koll U."/>
            <person name="Rohde M."/>
            <person name="Verbag S."/>
            <person name="Pitt A."/>
            <person name="Nakai R."/>
            <person name="Naganuma T."/>
            <person name="Lang E."/>
        </authorList>
    </citation>
    <scope>NUCLEOTIDE SEQUENCE [LARGE SCALE GENOMIC DNA]</scope>
    <source>
        <strain evidence="3 4">MWH-Nonnen-W8red</strain>
    </source>
</reference>
<keyword evidence="4" id="KW-1185">Reference proteome</keyword>
<dbReference type="Gene3D" id="2.70.240.10">
    <property type="entry name" value="Leukocidin/porin MspA"/>
    <property type="match status" value="1"/>
</dbReference>
<accession>A0A1L4D1Y2</accession>
<organism evidence="3 4">
    <name type="scientific">Silvanigrella aquatica</name>
    <dbReference type="NCBI Taxonomy" id="1915309"/>
    <lineage>
        <taxon>Bacteria</taxon>
        <taxon>Pseudomonadati</taxon>
        <taxon>Bdellovibrionota</taxon>
        <taxon>Oligoflexia</taxon>
        <taxon>Silvanigrellales</taxon>
        <taxon>Silvanigrellaceae</taxon>
        <taxon>Silvanigrella</taxon>
    </lineage>
</organism>
<protein>
    <recommendedName>
        <fullName evidence="2">Leukocidin/Hemolysin toxin domain-containing protein</fullName>
    </recommendedName>
</protein>
<keyword evidence="1" id="KW-0732">Signal</keyword>
<evidence type="ECO:0000313" key="4">
    <source>
        <dbReference type="Proteomes" id="UP000184731"/>
    </source>
</evidence>
<sequence>MYHKFNNSLFFLSLSLAIATGCAKFEKEGIKNQQSLSSKLSHQLLLTSIDDLKNINIFEKYDENKVIIFDLRNNSNSEKLMSIMGQLGGVQISGNYVIIKKTIEGAKYIVLQDANTNEELNNILRLNENKNYDEKKIGTKKFNTAKNFMNGNAVNIALIRRNLKCPMRIYYDNGYNNTRDYCNSNAFLELNYKIDMSGSKELLKVDDKTGDVTRTENGKYVMITVSPLEEGGTGWHLAEELGQGYNWWQSWANRREFVGPFANKYEFWIKHLTPENKASLIESFPQNTNPESIVVESHGMTVGLSGNLKASEEAGGSVDLGASIQVTDRRDVSFKTQEYSVENGSYDDNASWVWDSKLDNKICDFLTRRDFNFCYFSGALWDSTWTTNKNKISAIGYKSFTPSFQAIYKADQYALGTSTFEIGTRATTSVILGTVIPAGMLVSKFFINTDSYILPQITQKFNIDWTSPYLSPEQNIRLQNISEIKKTNCITANQDGLVTQEECKKSREQVWGYDNDEKQFKTRMKYNSCLTLGSDNSLYINNCSMNNDQKWVLNTEGYIQLYLDRTKVVGINSKGQLAITSAGSRRNLKFDAFQAQL</sequence>
<dbReference type="SUPFAM" id="SSF50370">
    <property type="entry name" value="Ricin B-like lectins"/>
    <property type="match status" value="1"/>
</dbReference>
<dbReference type="Gene3D" id="2.70.240.20">
    <property type="entry name" value="Leukocidin/Hemolysin toxin, cytolysin domain"/>
    <property type="match status" value="1"/>
</dbReference>
<dbReference type="Proteomes" id="UP000184731">
    <property type="component" value="Chromosome"/>
</dbReference>
<dbReference type="PROSITE" id="PS51257">
    <property type="entry name" value="PROKAR_LIPOPROTEIN"/>
    <property type="match status" value="1"/>
</dbReference>
<dbReference type="AlphaFoldDB" id="A0A1L4D1Y2"/>
<evidence type="ECO:0000259" key="2">
    <source>
        <dbReference type="Pfam" id="PF07968"/>
    </source>
</evidence>
<dbReference type="EMBL" id="CP017834">
    <property type="protein sequence ID" value="APJ04201.1"/>
    <property type="molecule type" value="Genomic_DNA"/>
</dbReference>